<dbReference type="AlphaFoldDB" id="A0A117QNB0"/>
<dbReference type="GO" id="GO:0004519">
    <property type="term" value="F:endonuclease activity"/>
    <property type="evidence" value="ECO:0007669"/>
    <property type="project" value="UniProtKB-KW"/>
</dbReference>
<keyword evidence="1" id="KW-0255">Endonuclease</keyword>
<comment type="caution">
    <text evidence="1">The sequence shown here is derived from an EMBL/GenBank/DDBJ whole genome shotgun (WGS) entry which is preliminary data.</text>
</comment>
<gene>
    <name evidence="1" type="ORF">AQJ30_15850</name>
</gene>
<protein>
    <submittedName>
        <fullName evidence="1">Holliday junction endonuclease</fullName>
    </submittedName>
</protein>
<accession>A0A117QNB0</accession>
<keyword evidence="1" id="KW-0378">Hydrolase</keyword>
<dbReference type="GeneID" id="91426072"/>
<dbReference type="RefSeq" id="WP_067233889.1">
    <property type="nucleotide sequence ID" value="NZ_KQ948553.1"/>
</dbReference>
<proteinExistence type="predicted"/>
<keyword evidence="2" id="KW-1185">Reference proteome</keyword>
<dbReference type="Gene3D" id="3.30.420.10">
    <property type="entry name" value="Ribonuclease H-like superfamily/Ribonuclease H"/>
    <property type="match status" value="1"/>
</dbReference>
<dbReference type="STRING" id="68231.AQJ30_15850"/>
<dbReference type="InterPro" id="IPR012337">
    <property type="entry name" value="RNaseH-like_sf"/>
</dbReference>
<keyword evidence="1" id="KW-0540">Nuclease</keyword>
<reference evidence="1 2" key="1">
    <citation type="submission" date="2015-10" db="EMBL/GenBank/DDBJ databases">
        <title>Draft genome sequence of Streptomyces longwoodensis DSM 41677, type strain for the species Streptomyces longwoodensis.</title>
        <authorList>
            <person name="Ruckert C."/>
            <person name="Winkler A."/>
            <person name="Kalinowski J."/>
            <person name="Kampfer P."/>
            <person name="Glaeser S."/>
        </authorList>
    </citation>
    <scope>NUCLEOTIDE SEQUENCE [LARGE SCALE GENOMIC DNA]</scope>
    <source>
        <strain evidence="1 2">DSM 41677</strain>
    </source>
</reference>
<dbReference type="SUPFAM" id="SSF53098">
    <property type="entry name" value="Ribonuclease H-like"/>
    <property type="match status" value="1"/>
</dbReference>
<evidence type="ECO:0000313" key="1">
    <source>
        <dbReference type="EMBL" id="KUN37754.1"/>
    </source>
</evidence>
<dbReference type="Proteomes" id="UP000053271">
    <property type="component" value="Unassembled WGS sequence"/>
</dbReference>
<dbReference type="GO" id="GO:0003676">
    <property type="term" value="F:nucleic acid binding"/>
    <property type="evidence" value="ECO:0007669"/>
    <property type="project" value="InterPro"/>
</dbReference>
<dbReference type="EMBL" id="LMWS01000018">
    <property type="protein sequence ID" value="KUN37754.1"/>
    <property type="molecule type" value="Genomic_DNA"/>
</dbReference>
<organism evidence="1 2">
    <name type="scientific">Streptomyces longwoodensis</name>
    <dbReference type="NCBI Taxonomy" id="68231"/>
    <lineage>
        <taxon>Bacteria</taxon>
        <taxon>Bacillati</taxon>
        <taxon>Actinomycetota</taxon>
        <taxon>Actinomycetes</taxon>
        <taxon>Kitasatosporales</taxon>
        <taxon>Streptomycetaceae</taxon>
        <taxon>Streptomyces</taxon>
    </lineage>
</organism>
<sequence>MSTPKTVVGLDLSLTGTGIAYRDGSTTTVKTKQTDGDGRLTQIEEAVQLAIGGEAYGLGPLPDLVVIEDLPTHAKGAGFTGMVHGVVRNLLRKNGVPYALVTPATLKSYATGKGSGDKVPMALAAYKRAQREFATDDECDAWWLRHAGLDQLGCPEFSMPAAQRAALSKVPWPEVKS</sequence>
<evidence type="ECO:0000313" key="2">
    <source>
        <dbReference type="Proteomes" id="UP000053271"/>
    </source>
</evidence>
<dbReference type="InterPro" id="IPR036397">
    <property type="entry name" value="RNaseH_sf"/>
</dbReference>
<name>A0A117QNB0_9ACTN</name>